<evidence type="ECO:0000313" key="2">
    <source>
        <dbReference type="Proteomes" id="UP000326062"/>
    </source>
</evidence>
<reference evidence="1 2" key="1">
    <citation type="submission" date="2019-06" db="EMBL/GenBank/DDBJ databases">
        <title>Discovery of a novel chromosome fission-fusion reversal in muntjac.</title>
        <authorList>
            <person name="Mudd A.B."/>
            <person name="Bredeson J.V."/>
            <person name="Baum R."/>
            <person name="Hockemeyer D."/>
            <person name="Rokhsar D.S."/>
        </authorList>
    </citation>
    <scope>NUCLEOTIDE SEQUENCE [LARGE SCALE GENOMIC DNA]</scope>
    <source>
        <strain evidence="1">UCam_UCB_Mr</strain>
        <tissue evidence="1">Fibroblast cell line</tissue>
    </source>
</reference>
<accession>A0A5N3XFU5</accession>
<sequence>MSDSVRLHRWQPTRLPRPWDSPGKNTGVGCHFLFQCMKVKSESEVTQSCLTLSDPMDCSLPGSSVHGIFEARVLEWGWLVIIWFFLKKSILRRKVKIYKSCYIFFLPHGRQTVIKSMFLITKLFFFFTLELPFSLSMYNI</sequence>
<gene>
    <name evidence="1" type="ORF">FD755_015741</name>
</gene>
<organism evidence="1 2">
    <name type="scientific">Muntiacus reevesi</name>
    <name type="common">Reeves' muntjac</name>
    <name type="synonym">Cervus reevesi</name>
    <dbReference type="NCBI Taxonomy" id="9886"/>
    <lineage>
        <taxon>Eukaryota</taxon>
        <taxon>Metazoa</taxon>
        <taxon>Chordata</taxon>
        <taxon>Craniata</taxon>
        <taxon>Vertebrata</taxon>
        <taxon>Euteleostomi</taxon>
        <taxon>Mammalia</taxon>
        <taxon>Eutheria</taxon>
        <taxon>Laurasiatheria</taxon>
        <taxon>Artiodactyla</taxon>
        <taxon>Ruminantia</taxon>
        <taxon>Pecora</taxon>
        <taxon>Cervidae</taxon>
        <taxon>Muntiacinae</taxon>
        <taxon>Muntiacus</taxon>
    </lineage>
</organism>
<dbReference type="Proteomes" id="UP000326062">
    <property type="component" value="Chromosome 9"/>
</dbReference>
<dbReference type="AlphaFoldDB" id="A0A5N3XFU5"/>
<keyword evidence="2" id="KW-1185">Reference proteome</keyword>
<dbReference type="EMBL" id="VCEB01000010">
    <property type="protein sequence ID" value="KAB0372988.1"/>
    <property type="molecule type" value="Genomic_DNA"/>
</dbReference>
<evidence type="ECO:0000313" key="1">
    <source>
        <dbReference type="EMBL" id="KAB0372988.1"/>
    </source>
</evidence>
<proteinExistence type="predicted"/>
<name>A0A5N3XFU5_MUNRE</name>
<comment type="caution">
    <text evidence="1">The sequence shown here is derived from an EMBL/GenBank/DDBJ whole genome shotgun (WGS) entry which is preliminary data.</text>
</comment>
<protein>
    <submittedName>
        <fullName evidence="1">Uncharacterized protein</fullName>
    </submittedName>
</protein>